<dbReference type="EMBL" id="AP025028">
    <property type="protein sequence ID" value="BDA77152.1"/>
    <property type="molecule type" value="Genomic_DNA"/>
</dbReference>
<evidence type="ECO:0008006" key="3">
    <source>
        <dbReference type="Google" id="ProtNLM"/>
    </source>
</evidence>
<proteinExistence type="predicted"/>
<evidence type="ECO:0000313" key="1">
    <source>
        <dbReference type="EMBL" id="BDA77152.1"/>
    </source>
</evidence>
<accession>A0ABN6K868</accession>
<protein>
    <recommendedName>
        <fullName evidence="3">Lipoprotein</fullName>
    </recommendedName>
</protein>
<gene>
    <name evidence="1" type="ORF">LPTSP3_g00820</name>
</gene>
<name>A0ABN6K868_9LEPT</name>
<evidence type="ECO:0000313" key="2">
    <source>
        <dbReference type="Proteomes" id="UP000245263"/>
    </source>
</evidence>
<organism evidence="1 2">
    <name type="scientific">Leptospira kobayashii</name>
    <dbReference type="NCBI Taxonomy" id="1917830"/>
    <lineage>
        <taxon>Bacteria</taxon>
        <taxon>Pseudomonadati</taxon>
        <taxon>Spirochaetota</taxon>
        <taxon>Spirochaetia</taxon>
        <taxon>Leptospirales</taxon>
        <taxon>Leptospiraceae</taxon>
        <taxon>Leptospira</taxon>
    </lineage>
</organism>
<dbReference type="Proteomes" id="UP000245263">
    <property type="component" value="Chromosome 1"/>
</dbReference>
<dbReference type="RefSeq" id="WP_109021766.1">
    <property type="nucleotide sequence ID" value="NZ_AP025028.1"/>
</dbReference>
<sequence length="206" mass="24606">MIKIARFIFITLILSNCISVYENPKFTNNIKFNLPRLEPVLFRLKTNFFDLYGNKKELNENAVNYYKMELIKEINNCRCLTSFIVISDLEKIEDFSEKYNYIVELEQDIFIEHNIIALNEILTFYTLGIIPTWNNIKYKLNYKLLKKDNTKLLSNTYENKVKLYRHFILLARMPFDKTSYVFDKADIVKKIIYDDIYCSNLIPLAN</sequence>
<reference evidence="1 2" key="1">
    <citation type="submission" date="2021-08" db="EMBL/GenBank/DDBJ databases">
        <title>Complete genome sequence of Leptospira kobayashii strain E30.</title>
        <authorList>
            <person name="Nakao R."/>
            <person name="Nakamura S."/>
            <person name="Masuzawa T."/>
            <person name="Koizumi N."/>
        </authorList>
    </citation>
    <scope>NUCLEOTIDE SEQUENCE [LARGE SCALE GENOMIC DNA]</scope>
    <source>
        <strain evidence="1 2">E30</strain>
    </source>
</reference>
<keyword evidence="2" id="KW-1185">Reference proteome</keyword>